<comment type="caution">
    <text evidence="9">The sequence shown here is derived from an EMBL/GenBank/DDBJ whole genome shotgun (WGS) entry which is preliminary data.</text>
</comment>
<organism evidence="9 10">
    <name type="scientific">Psychrosphaera haliotis</name>
    <dbReference type="NCBI Taxonomy" id="555083"/>
    <lineage>
        <taxon>Bacteria</taxon>
        <taxon>Pseudomonadati</taxon>
        <taxon>Pseudomonadota</taxon>
        <taxon>Gammaproteobacteria</taxon>
        <taxon>Alteromonadales</taxon>
        <taxon>Pseudoalteromonadaceae</taxon>
        <taxon>Psychrosphaera</taxon>
    </lineage>
</organism>
<feature type="coiled-coil region" evidence="6">
    <location>
        <begin position="104"/>
        <end position="131"/>
    </location>
</feature>
<dbReference type="NCBIfam" id="TIGR02550">
    <property type="entry name" value="flagell_flgL"/>
    <property type="match status" value="1"/>
</dbReference>
<gene>
    <name evidence="9" type="primary">flgL</name>
    <name evidence="9" type="ORF">GNP35_06645</name>
</gene>
<dbReference type="EMBL" id="WOCD01000003">
    <property type="protein sequence ID" value="MUH72185.1"/>
    <property type="molecule type" value="Genomic_DNA"/>
</dbReference>
<evidence type="ECO:0000256" key="6">
    <source>
        <dbReference type="SAM" id="Coils"/>
    </source>
</evidence>
<dbReference type="Gene3D" id="1.20.1330.10">
    <property type="entry name" value="f41 fragment of flagellin, N-terminal domain"/>
    <property type="match status" value="1"/>
</dbReference>
<evidence type="ECO:0000256" key="3">
    <source>
        <dbReference type="ARBA" id="ARBA00005709"/>
    </source>
</evidence>
<evidence type="ECO:0000259" key="8">
    <source>
        <dbReference type="Pfam" id="PF00700"/>
    </source>
</evidence>
<dbReference type="OrthoDB" id="9768249at2"/>
<sequence>MRIATSNYFERSLTNMQTRQSALDRSQMELSTGKKIITPSDDPTGANTAIRLRKELDVSDRYLTAQNSAERFNLLSENSVASMTDIIFRAEELLLTSVNGTMDQNSLNAIAEELQQRLDQFEGLANTTNANGDFIFSGFQTSTQPYQKDDFGYNIYKGDDGQRDVLIAAGFKVEVNDPGSKFIDNVPSSTSSFVPTANPANPSNSEISLGFVTKKAEFESTLAPVYPAPYTVNFVAGAAAGNIRVEVRDSGGVAVPIEPNKSAFLDIAPGDSVEFNGIEFKTQTNPAPAVGDSFQFDSSPDTSILWTLQQAIDAMSMVSTSYNASRDAANGSAAELTIGNIVDPSSGHVFDDYTVNILAGGTFEVFDSKGTLVAGPEDYLTNNKVSFLGIEFDISGTPAAGDVFHVDRPESQARVDLVGGLLTELKGGLTTIDNTRSEMGARLNAIEVEITAQYRYQEVTKSTLASVEEIDIYEAINNLESDKVGLQASQQAFAKIQNLSLFNYL</sequence>
<dbReference type="Pfam" id="PF00700">
    <property type="entry name" value="Flagellin_C"/>
    <property type="match status" value="1"/>
</dbReference>
<evidence type="ECO:0000313" key="9">
    <source>
        <dbReference type="EMBL" id="MUH72185.1"/>
    </source>
</evidence>
<evidence type="ECO:0000256" key="5">
    <source>
        <dbReference type="ARBA" id="ARBA00023143"/>
    </source>
</evidence>
<dbReference type="SUPFAM" id="SSF64518">
    <property type="entry name" value="Phase 1 flagellin"/>
    <property type="match status" value="2"/>
</dbReference>
<protein>
    <submittedName>
        <fullName evidence="9">Flagellar hook-associated protein 3</fullName>
    </submittedName>
</protein>
<keyword evidence="4" id="KW-0964">Secreted</keyword>
<evidence type="ECO:0000259" key="7">
    <source>
        <dbReference type="Pfam" id="PF00669"/>
    </source>
</evidence>
<keyword evidence="5" id="KW-0975">Bacterial flagellum</keyword>
<dbReference type="GO" id="GO:0009424">
    <property type="term" value="C:bacterial-type flagellum hook"/>
    <property type="evidence" value="ECO:0007669"/>
    <property type="project" value="InterPro"/>
</dbReference>
<dbReference type="PRINTS" id="PR00207">
    <property type="entry name" value="FLAGELLIN"/>
</dbReference>
<proteinExistence type="inferred from homology"/>
<evidence type="ECO:0000256" key="4">
    <source>
        <dbReference type="ARBA" id="ARBA00022525"/>
    </source>
</evidence>
<keyword evidence="6" id="KW-0175">Coiled coil</keyword>
<dbReference type="InterPro" id="IPR001029">
    <property type="entry name" value="Flagellin_N"/>
</dbReference>
<dbReference type="InterPro" id="IPR046358">
    <property type="entry name" value="Flagellin_C"/>
</dbReference>
<dbReference type="GO" id="GO:0071973">
    <property type="term" value="P:bacterial-type flagellum-dependent cell motility"/>
    <property type="evidence" value="ECO:0007669"/>
    <property type="project" value="InterPro"/>
</dbReference>
<dbReference type="GO" id="GO:0005576">
    <property type="term" value="C:extracellular region"/>
    <property type="evidence" value="ECO:0007669"/>
    <property type="project" value="UniProtKB-SubCell"/>
</dbReference>
<dbReference type="AlphaFoldDB" id="A0A6N8F6J2"/>
<accession>A0A6N8F6J2</accession>
<dbReference type="RefSeq" id="WP_155695383.1">
    <property type="nucleotide sequence ID" value="NZ_WOCD01000003.1"/>
</dbReference>
<dbReference type="InterPro" id="IPR001492">
    <property type="entry name" value="Flagellin"/>
</dbReference>
<keyword evidence="9" id="KW-0282">Flagellum</keyword>
<evidence type="ECO:0000313" key="10">
    <source>
        <dbReference type="Proteomes" id="UP000439994"/>
    </source>
</evidence>
<dbReference type="Pfam" id="PF00669">
    <property type="entry name" value="Flagellin_N"/>
    <property type="match status" value="1"/>
</dbReference>
<feature type="domain" description="Flagellin N-terminal" evidence="7">
    <location>
        <begin position="12"/>
        <end position="141"/>
    </location>
</feature>
<feature type="domain" description="Flagellin C-terminal" evidence="8">
    <location>
        <begin position="428"/>
        <end position="505"/>
    </location>
</feature>
<dbReference type="Proteomes" id="UP000439994">
    <property type="component" value="Unassembled WGS sequence"/>
</dbReference>
<dbReference type="GO" id="GO:0005198">
    <property type="term" value="F:structural molecule activity"/>
    <property type="evidence" value="ECO:0007669"/>
    <property type="project" value="InterPro"/>
</dbReference>
<keyword evidence="9" id="KW-0966">Cell projection</keyword>
<reference evidence="9 10" key="1">
    <citation type="submission" date="2019-11" db="EMBL/GenBank/DDBJ databases">
        <title>P. haliotis isolates from Z. marina roots.</title>
        <authorList>
            <person name="Cohen M."/>
            <person name="Jospin G."/>
            <person name="Eisen J.A."/>
            <person name="Coil D.A."/>
        </authorList>
    </citation>
    <scope>NUCLEOTIDE SEQUENCE [LARGE SCALE GENOMIC DNA]</scope>
    <source>
        <strain evidence="9 10">UCD-MCMsp1aY</strain>
    </source>
</reference>
<dbReference type="PANTHER" id="PTHR42792:SF1">
    <property type="entry name" value="FLAGELLAR HOOK-ASSOCIATED PROTEIN 3"/>
    <property type="match status" value="1"/>
</dbReference>
<evidence type="ECO:0000256" key="2">
    <source>
        <dbReference type="ARBA" id="ARBA00004613"/>
    </source>
</evidence>
<keyword evidence="10" id="KW-1185">Reference proteome</keyword>
<name>A0A6N8F6J2_9GAMM</name>
<keyword evidence="9" id="KW-0969">Cilium</keyword>
<evidence type="ECO:0000256" key="1">
    <source>
        <dbReference type="ARBA" id="ARBA00004365"/>
    </source>
</evidence>
<comment type="similarity">
    <text evidence="3">Belongs to the bacterial flagellin family.</text>
</comment>
<comment type="subcellular location">
    <subcellularLocation>
        <location evidence="1">Bacterial flagellum</location>
    </subcellularLocation>
    <subcellularLocation>
        <location evidence="2">Secreted</location>
    </subcellularLocation>
</comment>
<dbReference type="InterPro" id="IPR013384">
    <property type="entry name" value="Flagell_FlgL"/>
</dbReference>
<dbReference type="PANTHER" id="PTHR42792">
    <property type="entry name" value="FLAGELLIN"/>
    <property type="match status" value="1"/>
</dbReference>